<keyword evidence="8" id="KW-0472">Membrane</keyword>
<evidence type="ECO:0000256" key="7">
    <source>
        <dbReference type="ARBA" id="ARBA00023034"/>
    </source>
</evidence>
<feature type="domain" description="Chromo" evidence="11">
    <location>
        <begin position="958"/>
        <end position="1014"/>
    </location>
</feature>
<dbReference type="PANTHER" id="PTHR31658">
    <property type="entry name" value="CONSERVED OLIGOMERIC GOLGI COMPLEX SUBUNIT 1"/>
    <property type="match status" value="1"/>
</dbReference>
<feature type="region of interest" description="Disordered" evidence="10">
    <location>
        <begin position="843"/>
        <end position="969"/>
    </location>
</feature>
<name>A0A8S9XZI1_APOLU</name>
<sequence>MVPARLHEIDPDVLFETRSVEEVEFVQKSITQEIEKKKEDLRTLVGERYRDLIEAADKIKEMKELSNRVIRDVDEMNSSLVDLQRKYQGSTYPDNASSESLGSQNSSILDAVAAQISIMIELPEMIWSAVGDKDYLRAAQLFLLGRHIKTSFDVDRKYRERVQGMVVLEDLWRALAHFPRTIADYAESDLRCVDVSHRTAAVCLASIHLLQNVSVLDRFLSLRTESLASVLETDQKVQDGILGSCACIINTLSLLKTCFVEQVETGNGLVWQKLNLVSRNHSPINLLERTVSMAFLPPVIANFKLSSVDNASLPSSSIENCVCDWLELVKTLVTEKGSNLLGKVGNLQELNALKSGYLLSDVEWDSLMDCFKVKNRFKLWDGLYKPILAQRTKELISALCDATYKDVIRHINDALVDEDSTRSDMDLRWFIWKESEDDLETQGSASKGVLLKSKAIVPKVANICYSFENKLSGFYKDLAGFYNTDIISSENFELRNHQQNMCLNIVLKLKEFVRDLVAQENMNESKLSVIARFLQAIPDLCPMLQKCLTLGETKGNTWHEVKLLLNAESMFCWTLWEERTLNRMKVTYLPQMMKRNETYADLLNVIPQWEIMWIEEDADHKSQLKVPSAPSLRLQATLHQILTDLSRIHLPRLINESVTQKILPMMFEAYDPSAFICPSEAFQALFDLKYLAALYIPLTNKTLTAACHDKISSLEAAIDPIDLEVFSPLIRNKVKESVHRTQGMFSTSYSAEENLNLKIGDDPCVLALSKSASAVWFPSLPLTNPSNRPLHIIKPKAVKLGKQINEMESSKSSSLSAASFFSDCIQDDLVPFDDPRCTLKMAKKGRKQTKQDAAKADDPVVDGNTNDEKEIADQEAEENNETKAAPKRGSKRASSSKNDTPAKKKKTEENGVGTSRPKRATASKAAKEVKSLLAPKKKAGKKSPRKRSPSPKKEPSQFEVESIIDSRKRKGRTEFKIRWKGYTASSDTWEPARNLNCPEILEAWKADQEKEKAE</sequence>
<dbReference type="AlphaFoldDB" id="A0A8S9XZI1"/>
<evidence type="ECO:0000256" key="10">
    <source>
        <dbReference type="SAM" id="MobiDB-lite"/>
    </source>
</evidence>
<dbReference type="InterPro" id="IPR000953">
    <property type="entry name" value="Chromo/chromo_shadow_dom"/>
</dbReference>
<dbReference type="InterPro" id="IPR033370">
    <property type="entry name" value="COG1"/>
</dbReference>
<keyword evidence="13" id="KW-1185">Reference proteome</keyword>
<dbReference type="GO" id="GO:0015031">
    <property type="term" value="P:protein transport"/>
    <property type="evidence" value="ECO:0007669"/>
    <property type="project" value="UniProtKB-KW"/>
</dbReference>
<dbReference type="SUPFAM" id="SSF54160">
    <property type="entry name" value="Chromo domain-like"/>
    <property type="match status" value="1"/>
</dbReference>
<dbReference type="SMART" id="SM00298">
    <property type="entry name" value="CHROMO"/>
    <property type="match status" value="1"/>
</dbReference>
<dbReference type="InterPro" id="IPR023780">
    <property type="entry name" value="Chromo_domain"/>
</dbReference>
<dbReference type="Pfam" id="PF00385">
    <property type="entry name" value="Chromo"/>
    <property type="match status" value="1"/>
</dbReference>
<dbReference type="InterPro" id="IPR023779">
    <property type="entry name" value="Chromodomain_CS"/>
</dbReference>
<protein>
    <recommendedName>
        <fullName evidence="4">Conserved oligomeric Golgi complex subunit 1</fullName>
    </recommendedName>
</protein>
<evidence type="ECO:0000256" key="4">
    <source>
        <dbReference type="ARBA" id="ARBA00020978"/>
    </source>
</evidence>
<keyword evidence="7" id="KW-0333">Golgi apparatus</keyword>
<dbReference type="Proteomes" id="UP000466442">
    <property type="component" value="Unassembled WGS sequence"/>
</dbReference>
<keyword evidence="6" id="KW-0653">Protein transport</keyword>
<evidence type="ECO:0000313" key="12">
    <source>
        <dbReference type="EMBL" id="KAF6213731.1"/>
    </source>
</evidence>
<proteinExistence type="inferred from homology"/>
<organism evidence="12 13">
    <name type="scientific">Apolygus lucorum</name>
    <name type="common">Small green plant bug</name>
    <name type="synonym">Lygocoris lucorum</name>
    <dbReference type="NCBI Taxonomy" id="248454"/>
    <lineage>
        <taxon>Eukaryota</taxon>
        <taxon>Metazoa</taxon>
        <taxon>Ecdysozoa</taxon>
        <taxon>Arthropoda</taxon>
        <taxon>Hexapoda</taxon>
        <taxon>Insecta</taxon>
        <taxon>Pterygota</taxon>
        <taxon>Neoptera</taxon>
        <taxon>Paraneoptera</taxon>
        <taxon>Hemiptera</taxon>
        <taxon>Heteroptera</taxon>
        <taxon>Panheteroptera</taxon>
        <taxon>Cimicomorpha</taxon>
        <taxon>Miridae</taxon>
        <taxon>Mirini</taxon>
        <taxon>Apolygus</taxon>
    </lineage>
</organism>
<dbReference type="GO" id="GO:0005694">
    <property type="term" value="C:chromosome"/>
    <property type="evidence" value="ECO:0007669"/>
    <property type="project" value="UniProtKB-ARBA"/>
</dbReference>
<dbReference type="Gene3D" id="2.40.50.40">
    <property type="match status" value="1"/>
</dbReference>
<dbReference type="EMBL" id="WIXP02000003">
    <property type="protein sequence ID" value="KAF6213731.1"/>
    <property type="molecule type" value="Genomic_DNA"/>
</dbReference>
<comment type="similarity">
    <text evidence="3">Belongs to the COG1 family.</text>
</comment>
<comment type="caution">
    <text evidence="12">The sequence shown here is derived from an EMBL/GenBank/DDBJ whole genome shotgun (WGS) entry which is preliminary data.</text>
</comment>
<feature type="compositionally biased region" description="Basic residues" evidence="10">
    <location>
        <begin position="935"/>
        <end position="950"/>
    </location>
</feature>
<dbReference type="OrthoDB" id="46189at2759"/>
<accession>A0A8S9XZI1</accession>
<dbReference type="PROSITE" id="PS50013">
    <property type="entry name" value="CHROMO_2"/>
    <property type="match status" value="1"/>
</dbReference>
<reference evidence="12" key="1">
    <citation type="journal article" date="2021" name="Mol. Ecol. Resour.">
        <title>Apolygus lucorum genome provides insights into omnivorousness and mesophyll feeding.</title>
        <authorList>
            <person name="Liu Y."/>
            <person name="Liu H."/>
            <person name="Wang H."/>
            <person name="Huang T."/>
            <person name="Liu B."/>
            <person name="Yang B."/>
            <person name="Yin L."/>
            <person name="Li B."/>
            <person name="Zhang Y."/>
            <person name="Zhang S."/>
            <person name="Jiang F."/>
            <person name="Zhang X."/>
            <person name="Ren Y."/>
            <person name="Wang B."/>
            <person name="Wang S."/>
            <person name="Lu Y."/>
            <person name="Wu K."/>
            <person name="Fan W."/>
            <person name="Wang G."/>
        </authorList>
    </citation>
    <scope>NUCLEOTIDE SEQUENCE</scope>
    <source>
        <strain evidence="12">12Hb</strain>
    </source>
</reference>
<evidence type="ECO:0000256" key="6">
    <source>
        <dbReference type="ARBA" id="ARBA00022927"/>
    </source>
</evidence>
<keyword evidence="5" id="KW-0813">Transport</keyword>
<evidence type="ECO:0000259" key="11">
    <source>
        <dbReference type="PROSITE" id="PS50013"/>
    </source>
</evidence>
<dbReference type="CDD" id="cd00024">
    <property type="entry name" value="CD_CSD"/>
    <property type="match status" value="1"/>
</dbReference>
<evidence type="ECO:0000313" key="13">
    <source>
        <dbReference type="Proteomes" id="UP000466442"/>
    </source>
</evidence>
<dbReference type="GO" id="GO:0017119">
    <property type="term" value="C:Golgi transport complex"/>
    <property type="evidence" value="ECO:0007669"/>
    <property type="project" value="InterPro"/>
</dbReference>
<evidence type="ECO:0000256" key="9">
    <source>
        <dbReference type="ARBA" id="ARBA00023242"/>
    </source>
</evidence>
<evidence type="ECO:0000256" key="1">
    <source>
        <dbReference type="ARBA" id="ARBA00004123"/>
    </source>
</evidence>
<dbReference type="PROSITE" id="PS00598">
    <property type="entry name" value="CHROMO_1"/>
    <property type="match status" value="1"/>
</dbReference>
<dbReference type="GO" id="GO:0006891">
    <property type="term" value="P:intra-Golgi vesicle-mediated transport"/>
    <property type="evidence" value="ECO:0007669"/>
    <property type="project" value="InterPro"/>
</dbReference>
<feature type="compositionally biased region" description="Basic and acidic residues" evidence="10">
    <location>
        <begin position="849"/>
        <end position="858"/>
    </location>
</feature>
<dbReference type="InterPro" id="IPR016197">
    <property type="entry name" value="Chromo-like_dom_sf"/>
</dbReference>
<evidence type="ECO:0000256" key="2">
    <source>
        <dbReference type="ARBA" id="ARBA00004395"/>
    </source>
</evidence>
<feature type="compositionally biased region" description="Basic and acidic residues" evidence="10">
    <location>
        <begin position="900"/>
        <end position="909"/>
    </location>
</feature>
<dbReference type="Pfam" id="PF08700">
    <property type="entry name" value="VPS51_Exo84_N"/>
    <property type="match status" value="1"/>
</dbReference>
<gene>
    <name evidence="12" type="ORF">GE061_011453</name>
</gene>
<dbReference type="PANTHER" id="PTHR31658:SF0">
    <property type="entry name" value="CONSERVED OLIGOMERIC GOLGI COMPLEX SUBUNIT 1"/>
    <property type="match status" value="1"/>
</dbReference>
<comment type="subcellular location">
    <subcellularLocation>
        <location evidence="2">Golgi apparatus membrane</location>
        <topology evidence="2">Peripheral membrane protein</topology>
    </subcellularLocation>
    <subcellularLocation>
        <location evidence="1">Nucleus</location>
    </subcellularLocation>
</comment>
<keyword evidence="9" id="KW-0539">Nucleus</keyword>
<dbReference type="GO" id="GO:0005634">
    <property type="term" value="C:nucleus"/>
    <property type="evidence" value="ECO:0007669"/>
    <property type="project" value="UniProtKB-SubCell"/>
</dbReference>
<evidence type="ECO:0000256" key="5">
    <source>
        <dbReference type="ARBA" id="ARBA00022448"/>
    </source>
</evidence>
<evidence type="ECO:0000256" key="8">
    <source>
        <dbReference type="ARBA" id="ARBA00023136"/>
    </source>
</evidence>
<dbReference type="GO" id="GO:0000139">
    <property type="term" value="C:Golgi membrane"/>
    <property type="evidence" value="ECO:0007669"/>
    <property type="project" value="UniProtKB-SubCell"/>
</dbReference>
<evidence type="ECO:0000256" key="3">
    <source>
        <dbReference type="ARBA" id="ARBA00006653"/>
    </source>
</evidence>